<evidence type="ECO:0000313" key="4">
    <source>
        <dbReference type="EMBL" id="KAI3932972.1"/>
    </source>
</evidence>
<dbReference type="PANTHER" id="PTHR24015:SF548">
    <property type="entry name" value="OS08G0340900 PROTEIN"/>
    <property type="match status" value="1"/>
</dbReference>
<sequence length="925" mass="103967">MGTLTLSLVIPSSGINQLPSKHYLQKPFSAIQKTDIGTLVVEPGGIELSHSPVDFFRYNSLLSSFVKNGSLKEAHGVFDEMPHRNEVSWATIISGYTRSGDYWKAFDLLDEMWEEGLRPNEFAMGSLIKASSGLKDVWIGRLLHGWWIRSGYGIDVYVETSLVTMYANVGCLSDARRVFDGVSVSCLNDGPLWNSIIAAYVLHECWTEAFELFSSMVSSGCVAPTKFTYACMISACTNAREENYGKLIHGMVIKNGELDDTMMGNSLVTFYAKCGMLQDSNRVFERIRTKSVVSWNSIIAGNEQNGEEEAAVDLFRRMVELGHSLQPNRITFLSVLSSVSKVSALNRGKEIHARLIKSFLEPETSISNSLITMYSKCKEVEKASLVFDRLPFKDMVTWNSMITGFDQNEQPERCLGLFKNMLLLGIKPDDHTYTAILAAVSSLPSEFRYVKLGKEIHGYILRRAVLNGVTTFTSNAILTMYAKSTLIENAEKVFKGMSEKDNYSWNAMMDGYSMNGRPEDSIKIFLDKHEKNLPFDYLTFSIVLTACGRLVSFNLGKQFHALTVKTISGCGKIHPNHLLSIDNSLISMYSKCGSISDAALVFSRMRRRDVFSWTAMITGYAHHGMAYESLEFFDRMKQDGVKPNSVTFLGLLAACSHAGLIKQGLRYFSSMNCDHNLNPSIEHYACMVDLFGRAGHFEKALEFVRSGSTQFNSVTGGCLSLWRVLLGACHAHQQLELGVSAAMKILELEPEDETTHILLSNLYSAKGMWEDAIRIRSLMREKGLKKDIGCSWLEAKSRRHLFVAGDVSHPQRKEIYMKLEEVNRRCRKTGYVPMTEYVLHDVDNLQKEAIVGCHSEKLAVSFALLQNGNGRKHGVIRVIKNLRICGDCHNWMKFTSSVENTDIIVRDSCRFHFFKDGICSCGDYW</sequence>
<evidence type="ECO:0000259" key="3">
    <source>
        <dbReference type="Pfam" id="PF14432"/>
    </source>
</evidence>
<dbReference type="Pfam" id="PF20431">
    <property type="entry name" value="E_motif"/>
    <property type="match status" value="1"/>
</dbReference>
<dbReference type="InterPro" id="IPR046848">
    <property type="entry name" value="E_motif"/>
</dbReference>
<feature type="repeat" description="PPR" evidence="2">
    <location>
        <begin position="752"/>
        <end position="786"/>
    </location>
</feature>
<dbReference type="EMBL" id="JAJJMB010006973">
    <property type="protein sequence ID" value="KAI3932972.1"/>
    <property type="molecule type" value="Genomic_DNA"/>
</dbReference>
<keyword evidence="5" id="KW-1185">Reference proteome</keyword>
<feature type="repeat" description="PPR" evidence="2">
    <location>
        <begin position="501"/>
        <end position="535"/>
    </location>
</feature>
<feature type="repeat" description="PPR" evidence="2">
    <location>
        <begin position="189"/>
        <end position="223"/>
    </location>
</feature>
<evidence type="ECO:0000313" key="5">
    <source>
        <dbReference type="Proteomes" id="UP001202328"/>
    </source>
</evidence>
<feature type="repeat" description="PPR" evidence="2">
    <location>
        <begin position="85"/>
        <end position="119"/>
    </location>
</feature>
<dbReference type="Pfam" id="PF20430">
    <property type="entry name" value="Eplus_motif"/>
    <property type="match status" value="1"/>
</dbReference>
<dbReference type="InterPro" id="IPR046960">
    <property type="entry name" value="PPR_At4g14850-like_plant"/>
</dbReference>
<reference evidence="4" key="1">
    <citation type="submission" date="2022-04" db="EMBL/GenBank/DDBJ databases">
        <title>A functionally conserved STORR gene fusion in Papaver species that diverged 16.8 million years ago.</title>
        <authorList>
            <person name="Catania T."/>
        </authorList>
    </citation>
    <scope>NUCLEOTIDE SEQUENCE</scope>
    <source>
        <strain evidence="4">S-188037</strain>
    </source>
</reference>
<comment type="caution">
    <text evidence="4">The sequence shown here is derived from an EMBL/GenBank/DDBJ whole genome shotgun (WGS) entry which is preliminary data.</text>
</comment>
<dbReference type="GO" id="GO:0003723">
    <property type="term" value="F:RNA binding"/>
    <property type="evidence" value="ECO:0007669"/>
    <property type="project" value="InterPro"/>
</dbReference>
<gene>
    <name evidence="4" type="ORF">MKW98_029205</name>
</gene>
<dbReference type="Pfam" id="PF14432">
    <property type="entry name" value="DYW_deaminase"/>
    <property type="match status" value="1"/>
</dbReference>
<dbReference type="InterPro" id="IPR046849">
    <property type="entry name" value="E2_motif"/>
</dbReference>
<dbReference type="InterPro" id="IPR002885">
    <property type="entry name" value="PPR_rpt"/>
</dbReference>
<protein>
    <recommendedName>
        <fullName evidence="3">DYW domain-containing protein</fullName>
    </recommendedName>
</protein>
<dbReference type="AlphaFoldDB" id="A0AAD4T003"/>
<dbReference type="NCBIfam" id="TIGR00756">
    <property type="entry name" value="PPR"/>
    <property type="match status" value="7"/>
</dbReference>
<dbReference type="PANTHER" id="PTHR24015">
    <property type="entry name" value="OS07G0578800 PROTEIN-RELATED"/>
    <property type="match status" value="1"/>
</dbReference>
<feature type="repeat" description="PPR" evidence="2">
    <location>
        <begin position="54"/>
        <end position="84"/>
    </location>
</feature>
<dbReference type="Proteomes" id="UP001202328">
    <property type="component" value="Unassembled WGS sequence"/>
</dbReference>
<dbReference type="PROSITE" id="PS51375">
    <property type="entry name" value="PPR"/>
    <property type="match status" value="8"/>
</dbReference>
<dbReference type="GO" id="GO:0008270">
    <property type="term" value="F:zinc ion binding"/>
    <property type="evidence" value="ECO:0007669"/>
    <property type="project" value="InterPro"/>
</dbReference>
<dbReference type="InterPro" id="IPR011990">
    <property type="entry name" value="TPR-like_helical_dom_sf"/>
</dbReference>
<dbReference type="Pfam" id="PF13041">
    <property type="entry name" value="PPR_2"/>
    <property type="match status" value="4"/>
</dbReference>
<feature type="repeat" description="PPR" evidence="2">
    <location>
        <begin position="394"/>
        <end position="428"/>
    </location>
</feature>
<dbReference type="Gene3D" id="1.25.40.10">
    <property type="entry name" value="Tetratricopeptide repeat domain"/>
    <property type="match status" value="5"/>
</dbReference>
<dbReference type="FunFam" id="1.25.40.10:FF:000073">
    <property type="entry name" value="Pentatricopeptide repeat-containing protein chloroplastic"/>
    <property type="match status" value="1"/>
</dbReference>
<organism evidence="4 5">
    <name type="scientific">Papaver atlanticum</name>
    <dbReference type="NCBI Taxonomy" id="357466"/>
    <lineage>
        <taxon>Eukaryota</taxon>
        <taxon>Viridiplantae</taxon>
        <taxon>Streptophyta</taxon>
        <taxon>Embryophyta</taxon>
        <taxon>Tracheophyta</taxon>
        <taxon>Spermatophyta</taxon>
        <taxon>Magnoliopsida</taxon>
        <taxon>Ranunculales</taxon>
        <taxon>Papaveraceae</taxon>
        <taxon>Papaveroideae</taxon>
        <taxon>Papaver</taxon>
    </lineage>
</organism>
<accession>A0AAD4T003</accession>
<dbReference type="GO" id="GO:0009451">
    <property type="term" value="P:RNA modification"/>
    <property type="evidence" value="ECO:0007669"/>
    <property type="project" value="InterPro"/>
</dbReference>
<dbReference type="Pfam" id="PF01535">
    <property type="entry name" value="PPR"/>
    <property type="match status" value="6"/>
</dbReference>
<dbReference type="FunFam" id="1.25.40.10:FF:001093">
    <property type="entry name" value="Pentatricopeptide repeat-containing protein At2g34400"/>
    <property type="match status" value="1"/>
</dbReference>
<feature type="domain" description="DYW" evidence="3">
    <location>
        <begin position="830"/>
        <end position="925"/>
    </location>
</feature>
<evidence type="ECO:0000256" key="2">
    <source>
        <dbReference type="PROSITE-ProRule" id="PRU00708"/>
    </source>
</evidence>
<feature type="repeat" description="PPR" evidence="2">
    <location>
        <begin position="609"/>
        <end position="643"/>
    </location>
</feature>
<name>A0AAD4T003_9MAGN</name>
<proteinExistence type="predicted"/>
<keyword evidence="1" id="KW-0677">Repeat</keyword>
<dbReference type="InterPro" id="IPR032867">
    <property type="entry name" value="DYW_dom"/>
</dbReference>
<dbReference type="FunFam" id="1.25.40.10:FF:000344">
    <property type="entry name" value="Pentatricopeptide repeat-containing protein"/>
    <property type="match status" value="1"/>
</dbReference>
<feature type="repeat" description="PPR" evidence="2">
    <location>
        <begin position="291"/>
        <end position="325"/>
    </location>
</feature>
<evidence type="ECO:0000256" key="1">
    <source>
        <dbReference type="ARBA" id="ARBA00022737"/>
    </source>
</evidence>